<organism evidence="8 9">
    <name type="scientific">Dactylellina haptotyla (strain CBS 200.50)</name>
    <name type="common">Nematode-trapping fungus</name>
    <name type="synonym">Monacrosporium haptotylum</name>
    <dbReference type="NCBI Taxonomy" id="1284197"/>
    <lineage>
        <taxon>Eukaryota</taxon>
        <taxon>Fungi</taxon>
        <taxon>Dikarya</taxon>
        <taxon>Ascomycota</taxon>
        <taxon>Pezizomycotina</taxon>
        <taxon>Orbiliomycetes</taxon>
        <taxon>Orbiliales</taxon>
        <taxon>Orbiliaceae</taxon>
        <taxon>Dactylellina</taxon>
    </lineage>
</organism>
<feature type="transmembrane region" description="Helical" evidence="6">
    <location>
        <begin position="479"/>
        <end position="500"/>
    </location>
</feature>
<feature type="transmembrane region" description="Helical" evidence="6">
    <location>
        <begin position="539"/>
        <end position="560"/>
    </location>
</feature>
<dbReference type="PANTHER" id="PTHR23502">
    <property type="entry name" value="MAJOR FACILITATOR SUPERFAMILY"/>
    <property type="match status" value="1"/>
</dbReference>
<evidence type="ECO:0000256" key="5">
    <source>
        <dbReference type="SAM" id="MobiDB-lite"/>
    </source>
</evidence>
<dbReference type="InterPro" id="IPR011701">
    <property type="entry name" value="MFS"/>
</dbReference>
<dbReference type="GO" id="GO:0022857">
    <property type="term" value="F:transmembrane transporter activity"/>
    <property type="evidence" value="ECO:0007669"/>
    <property type="project" value="InterPro"/>
</dbReference>
<dbReference type="SUPFAM" id="SSF103473">
    <property type="entry name" value="MFS general substrate transporter"/>
    <property type="match status" value="1"/>
</dbReference>
<dbReference type="GO" id="GO:0016020">
    <property type="term" value="C:membrane"/>
    <property type="evidence" value="ECO:0007669"/>
    <property type="project" value="UniProtKB-SubCell"/>
</dbReference>
<feature type="region of interest" description="Disordered" evidence="5">
    <location>
        <begin position="105"/>
        <end position="151"/>
    </location>
</feature>
<gene>
    <name evidence="8" type="ORF">H072_8128</name>
</gene>
<proteinExistence type="predicted"/>
<reference evidence="8 9" key="1">
    <citation type="journal article" date="2013" name="PLoS Genet.">
        <title>Genomic mechanisms accounting for the adaptation to parasitism in nematode-trapping fungi.</title>
        <authorList>
            <person name="Meerupati T."/>
            <person name="Andersson K.M."/>
            <person name="Friman E."/>
            <person name="Kumar D."/>
            <person name="Tunlid A."/>
            <person name="Ahren D."/>
        </authorList>
    </citation>
    <scope>NUCLEOTIDE SEQUENCE [LARGE SCALE GENOMIC DNA]</scope>
    <source>
        <strain evidence="8 9">CBS 200.50</strain>
    </source>
</reference>
<evidence type="ECO:0000259" key="7">
    <source>
        <dbReference type="PROSITE" id="PS50850"/>
    </source>
</evidence>
<dbReference type="InterPro" id="IPR036259">
    <property type="entry name" value="MFS_trans_sf"/>
</dbReference>
<feature type="domain" description="Major facilitator superfamily (MFS) profile" evidence="7">
    <location>
        <begin position="166"/>
        <end position="600"/>
    </location>
</feature>
<feature type="transmembrane region" description="Helical" evidence="6">
    <location>
        <begin position="258"/>
        <end position="280"/>
    </location>
</feature>
<dbReference type="CDD" id="cd17323">
    <property type="entry name" value="MFS_Tpo1_MDR_like"/>
    <property type="match status" value="1"/>
</dbReference>
<feature type="transmembrane region" description="Helical" evidence="6">
    <location>
        <begin position="292"/>
        <end position="314"/>
    </location>
</feature>
<dbReference type="STRING" id="1284197.S8BFR1"/>
<comment type="subcellular location">
    <subcellularLocation>
        <location evidence="1">Membrane</location>
        <topology evidence="1">Multi-pass membrane protein</topology>
    </subcellularLocation>
</comment>
<feature type="compositionally biased region" description="Polar residues" evidence="5">
    <location>
        <begin position="1"/>
        <end position="12"/>
    </location>
</feature>
<evidence type="ECO:0000256" key="3">
    <source>
        <dbReference type="ARBA" id="ARBA00022989"/>
    </source>
</evidence>
<keyword evidence="2 6" id="KW-0812">Transmembrane</keyword>
<feature type="compositionally biased region" description="Acidic residues" evidence="5">
    <location>
        <begin position="58"/>
        <end position="70"/>
    </location>
</feature>
<evidence type="ECO:0000256" key="1">
    <source>
        <dbReference type="ARBA" id="ARBA00004141"/>
    </source>
</evidence>
<dbReference type="Gene3D" id="1.20.1250.20">
    <property type="entry name" value="MFS general substrate transporter like domains"/>
    <property type="match status" value="1"/>
</dbReference>
<dbReference type="Proteomes" id="UP000015100">
    <property type="component" value="Unassembled WGS sequence"/>
</dbReference>
<dbReference type="Pfam" id="PF07690">
    <property type="entry name" value="MFS_1"/>
    <property type="match status" value="1"/>
</dbReference>
<evidence type="ECO:0000313" key="9">
    <source>
        <dbReference type="Proteomes" id="UP000015100"/>
    </source>
</evidence>
<accession>S8BFR1</accession>
<feature type="compositionally biased region" description="Polar residues" evidence="5">
    <location>
        <begin position="71"/>
        <end position="82"/>
    </location>
</feature>
<evidence type="ECO:0000256" key="4">
    <source>
        <dbReference type="ARBA" id="ARBA00023136"/>
    </source>
</evidence>
<feature type="region of interest" description="Disordered" evidence="5">
    <location>
        <begin position="825"/>
        <end position="848"/>
    </location>
</feature>
<feature type="transmembrane region" description="Helical" evidence="6">
    <location>
        <begin position="391"/>
        <end position="418"/>
    </location>
</feature>
<dbReference type="AlphaFoldDB" id="S8BFR1"/>
<feature type="compositionally biased region" description="Basic and acidic residues" evidence="5">
    <location>
        <begin position="834"/>
        <end position="848"/>
    </location>
</feature>
<protein>
    <recommendedName>
        <fullName evidence="7">Major facilitator superfamily (MFS) profile domain-containing protein</fullName>
    </recommendedName>
</protein>
<feature type="compositionally biased region" description="Basic and acidic residues" evidence="5">
    <location>
        <begin position="105"/>
        <end position="120"/>
    </location>
</feature>
<dbReference type="FunFam" id="1.20.1250.20:FF:000011">
    <property type="entry name" value="MFS multidrug transporter, putative"/>
    <property type="match status" value="1"/>
</dbReference>
<keyword evidence="9" id="KW-1185">Reference proteome</keyword>
<feature type="transmembrane region" description="Helical" evidence="6">
    <location>
        <begin position="233"/>
        <end position="252"/>
    </location>
</feature>
<keyword evidence="3 6" id="KW-1133">Transmembrane helix</keyword>
<dbReference type="EMBL" id="AQGS01000576">
    <property type="protein sequence ID" value="EPS38128.1"/>
    <property type="molecule type" value="Genomic_DNA"/>
</dbReference>
<dbReference type="PANTHER" id="PTHR23502:SF60">
    <property type="entry name" value="MAJOR FACILITATOR SUPERFAMILY (MFS) PROFILE DOMAIN-CONTAINING PROTEIN-RELATED"/>
    <property type="match status" value="1"/>
</dbReference>
<feature type="transmembrane region" description="Helical" evidence="6">
    <location>
        <begin position="572"/>
        <end position="593"/>
    </location>
</feature>
<evidence type="ECO:0000256" key="6">
    <source>
        <dbReference type="SAM" id="Phobius"/>
    </source>
</evidence>
<evidence type="ECO:0000256" key="2">
    <source>
        <dbReference type="ARBA" id="ARBA00022692"/>
    </source>
</evidence>
<feature type="transmembrane region" description="Helical" evidence="6">
    <location>
        <begin position="164"/>
        <end position="185"/>
    </location>
</feature>
<dbReference type="PROSITE" id="PS50850">
    <property type="entry name" value="MFS"/>
    <property type="match status" value="1"/>
</dbReference>
<name>S8BFR1_DACHA</name>
<comment type="caution">
    <text evidence="8">The sequence shown here is derived from an EMBL/GenBank/DDBJ whole genome shotgun (WGS) entry which is preliminary data.</text>
</comment>
<keyword evidence="4 6" id="KW-0472">Membrane</keyword>
<feature type="transmembrane region" description="Helical" evidence="6">
    <location>
        <begin position="320"/>
        <end position="342"/>
    </location>
</feature>
<feature type="region of interest" description="Disordered" evidence="5">
    <location>
        <begin position="1"/>
        <end position="28"/>
    </location>
</feature>
<dbReference type="InterPro" id="IPR020846">
    <property type="entry name" value="MFS_dom"/>
</dbReference>
<dbReference type="HOGENOM" id="CLU_008455_1_3_1"/>
<feature type="transmembrane region" description="Helical" evidence="6">
    <location>
        <begin position="205"/>
        <end position="221"/>
    </location>
</feature>
<feature type="region of interest" description="Disordered" evidence="5">
    <location>
        <begin position="46"/>
        <end position="86"/>
    </location>
</feature>
<feature type="transmembrane region" description="Helical" evidence="6">
    <location>
        <begin position="438"/>
        <end position="458"/>
    </location>
</feature>
<reference evidence="9" key="2">
    <citation type="submission" date="2013-04" db="EMBL/GenBank/DDBJ databases">
        <title>Genomic mechanisms accounting for the adaptation to parasitism in nematode-trapping fungi.</title>
        <authorList>
            <person name="Ahren D.G."/>
        </authorList>
    </citation>
    <scope>NUCLEOTIDE SEQUENCE [LARGE SCALE GENOMIC DNA]</scope>
    <source>
        <strain evidence="9">CBS 200.50</strain>
    </source>
</reference>
<dbReference type="OrthoDB" id="6770063at2759"/>
<sequence length="848" mass="94222">MAEDQPSAQQSWPRPGTATDNEDTSRLDLELQRTFSAQFIDDHSVYHQHQSHTHYDSTSDEENGEFEDSTAVENSQSVSGKLSSAEIDLEKQQVNDILGTSDGLEGEKEFVQAPDDDKRLKLSKTKSGRSAKSNRSVKRDPNVVTWDGDEDPANPMNWSIKKKWLATVVVSSFTFISPVSSSMVAPAIASISKDLNITGTVDQQLTLSVFVLAYAIAPLFVGPLSEVYGRVPIIQLSNLFYLIFNTACGASQTKTQMIVFRFLAGAGGAAPLALGGGVLSDVWPPEQRGKGISMYSLAPLLGPALGPIAGGWIVQAGLGWRWIFYIVSIADAIIQIVGFFFLKETYAPKLLQVKARRLRKETGNTHLHTPYEADEKRKLSKILKKALVRPFILLGTQPIVQFLAAYMAFLYGMLYLVLSTFPPLWEIRYGESVGIGGLNYISLGLGFFLGTQICAPINDKIYVKLTKKNNGVGLPEFRVPLMPIGAVLVPAGLFIYGWTAQARTHWIWPNIGACIFSAGSIIGFQSIQTYVIDTYTRYAASAIASITVMRSLAGFAFPLFAPQMYAKLEYGWGNTLLALIGVVIGWPGPFILWKWGSKLREKSQFAAVFMCNSHPMVNGICPLSTVFYDCASFCEIRRRFFWGKEVRIKSMDINYRKSTQPITIEKASLILENLPLGINPQLVNPYQVLSNYLDTEIKKDSKINYALEKEKPSIHPKDIYPWCGYFAFVPLQTESCGTMTRWLSADLSDDKNTTSIPVCDLDNQSVTWHNQCVHYPHLKDNGNPAGRTIVVKVYCNNMTVLAPLEEQDSLYAVPGVQDLEKTSFHQPEPFESSLPERSEIVKLDHTKV</sequence>
<feature type="transmembrane region" description="Helical" evidence="6">
    <location>
        <begin position="506"/>
        <end position="527"/>
    </location>
</feature>
<evidence type="ECO:0000313" key="8">
    <source>
        <dbReference type="EMBL" id="EPS38128.1"/>
    </source>
</evidence>
<dbReference type="eggNOG" id="KOG0255">
    <property type="taxonomic scope" value="Eukaryota"/>
</dbReference>